<keyword evidence="3" id="KW-1185">Reference proteome</keyword>
<comment type="caution">
    <text evidence="2">The sequence shown here is derived from an EMBL/GenBank/DDBJ whole genome shotgun (WGS) entry which is preliminary data.</text>
</comment>
<evidence type="ECO:0000313" key="2">
    <source>
        <dbReference type="EMBL" id="CAL8108448.1"/>
    </source>
</evidence>
<proteinExistence type="predicted"/>
<evidence type="ECO:0000256" key="1">
    <source>
        <dbReference type="SAM" id="MobiDB-lite"/>
    </source>
</evidence>
<feature type="region of interest" description="Disordered" evidence="1">
    <location>
        <begin position="426"/>
        <end position="457"/>
    </location>
</feature>
<evidence type="ECO:0000313" key="3">
    <source>
        <dbReference type="Proteomes" id="UP001642540"/>
    </source>
</evidence>
<sequence length="529" mass="58186">MLENHSLVYGRVKYLSPPPNMIFTTQSSDVECFTYNGETVVLETIEHVPATQAFKHCPAVPFTASNYAVGLPVKKIEEEDDTRISHLVQQQTMSAQILNILKNGVKLQAELPPPPSVTTIEVDKATRGVSVQLPFPHTVRHTFKPIGVLLLDMGEEITEMLKPAVASKSDSVFNKKYVELHKEYCGVVPAAKPSKRKQPASKAPESAVSTEKIPKIAAQKSEVVVKGKSIKRKNDADKNGVVKKPKNNHETKEVTTKPKPKPPPSEKRSVGGRNSKTKTEVQSAVEEIAKSIKQKSDLIVRNHDAKNPEENNKATAVVSKPKPTPPQKLGVAFRIPKINSQKAEVATTPPAKRKNEFENNGVVKKRDKNHVGGLLDMPSLLPDKHFEFKIPKIPSRRDVAAPAKVESVLPQNDSGKNHLVNAVSSHDDDKALEVEPEPPVIGTKKSSSSHSQEAAITETISEESLMKEADVIASETDECRLSTPVRSIQPDYDDDDEDVLNILADDDDDFLGLGGNFEIKNPTRVRKLF</sequence>
<accession>A0ABP1QR33</accession>
<feature type="compositionally biased region" description="Polar residues" evidence="1">
    <location>
        <begin position="444"/>
        <end position="454"/>
    </location>
</feature>
<feature type="region of interest" description="Disordered" evidence="1">
    <location>
        <begin position="191"/>
        <end position="283"/>
    </location>
</feature>
<protein>
    <submittedName>
        <fullName evidence="2">Uncharacterized protein</fullName>
    </submittedName>
</protein>
<feature type="compositionally biased region" description="Basic and acidic residues" evidence="1">
    <location>
        <begin position="247"/>
        <end position="256"/>
    </location>
</feature>
<feature type="region of interest" description="Disordered" evidence="1">
    <location>
        <begin position="342"/>
        <end position="364"/>
    </location>
</feature>
<gene>
    <name evidence="2" type="ORF">ODALV1_LOCUS12982</name>
</gene>
<reference evidence="2 3" key="1">
    <citation type="submission" date="2024-08" db="EMBL/GenBank/DDBJ databases">
        <authorList>
            <person name="Cucini C."/>
            <person name="Frati F."/>
        </authorList>
    </citation>
    <scope>NUCLEOTIDE SEQUENCE [LARGE SCALE GENOMIC DNA]</scope>
</reference>
<feature type="compositionally biased region" description="Basic and acidic residues" evidence="1">
    <location>
        <begin position="296"/>
        <end position="312"/>
    </location>
</feature>
<feature type="region of interest" description="Disordered" evidence="1">
    <location>
        <begin position="296"/>
        <end position="329"/>
    </location>
</feature>
<name>A0ABP1QR33_9HEXA</name>
<dbReference type="EMBL" id="CAXLJM020000040">
    <property type="protein sequence ID" value="CAL8108448.1"/>
    <property type="molecule type" value="Genomic_DNA"/>
</dbReference>
<dbReference type="Proteomes" id="UP001642540">
    <property type="component" value="Unassembled WGS sequence"/>
</dbReference>
<organism evidence="2 3">
    <name type="scientific">Orchesella dallaii</name>
    <dbReference type="NCBI Taxonomy" id="48710"/>
    <lineage>
        <taxon>Eukaryota</taxon>
        <taxon>Metazoa</taxon>
        <taxon>Ecdysozoa</taxon>
        <taxon>Arthropoda</taxon>
        <taxon>Hexapoda</taxon>
        <taxon>Collembola</taxon>
        <taxon>Entomobryomorpha</taxon>
        <taxon>Entomobryoidea</taxon>
        <taxon>Orchesellidae</taxon>
        <taxon>Orchesellinae</taxon>
        <taxon>Orchesella</taxon>
    </lineage>
</organism>